<dbReference type="Proteomes" id="UP000516148">
    <property type="component" value="Chromosome"/>
</dbReference>
<dbReference type="InterPro" id="IPR007844">
    <property type="entry name" value="AsmA"/>
</dbReference>
<dbReference type="GO" id="GO:0005886">
    <property type="term" value="C:plasma membrane"/>
    <property type="evidence" value="ECO:0007669"/>
    <property type="project" value="TreeGrafter"/>
</dbReference>
<dbReference type="GO" id="GO:0090313">
    <property type="term" value="P:regulation of protein targeting to membrane"/>
    <property type="evidence" value="ECO:0007669"/>
    <property type="project" value="TreeGrafter"/>
</dbReference>
<feature type="compositionally biased region" description="Basic and acidic residues" evidence="1">
    <location>
        <begin position="692"/>
        <end position="716"/>
    </location>
</feature>
<evidence type="ECO:0000313" key="4">
    <source>
        <dbReference type="EMBL" id="QNQ09179.1"/>
    </source>
</evidence>
<evidence type="ECO:0000256" key="1">
    <source>
        <dbReference type="SAM" id="MobiDB-lite"/>
    </source>
</evidence>
<feature type="transmembrane region" description="Helical" evidence="2">
    <location>
        <begin position="44"/>
        <end position="65"/>
    </location>
</feature>
<organism evidence="4 5">
    <name type="scientific">Sphingomonas alpina</name>
    <dbReference type="NCBI Taxonomy" id="653931"/>
    <lineage>
        <taxon>Bacteria</taxon>
        <taxon>Pseudomonadati</taxon>
        <taxon>Pseudomonadota</taxon>
        <taxon>Alphaproteobacteria</taxon>
        <taxon>Sphingomonadales</taxon>
        <taxon>Sphingomonadaceae</taxon>
        <taxon>Sphingomonas</taxon>
    </lineage>
</organism>
<accession>A0A7H0LHM6</accession>
<dbReference type="InterPro" id="IPR052894">
    <property type="entry name" value="AsmA-related"/>
</dbReference>
<keyword evidence="2" id="KW-1133">Transmembrane helix</keyword>
<feature type="domain" description="AsmA" evidence="3">
    <location>
        <begin position="48"/>
        <end position="169"/>
    </location>
</feature>
<evidence type="ECO:0000256" key="2">
    <source>
        <dbReference type="SAM" id="Phobius"/>
    </source>
</evidence>
<feature type="region of interest" description="Disordered" evidence="1">
    <location>
        <begin position="682"/>
        <end position="726"/>
    </location>
</feature>
<dbReference type="KEGG" id="spap:H3Z74_21295"/>
<keyword evidence="5" id="KW-1185">Reference proteome</keyword>
<sequence length="726" mass="77906">MADLDEPVTIPSVQEPDPAAAPQVKDPVVPWYWRRYRKHTPLGWIGRILLGLLAAILLAWAILFITKGRFLKHSFERIASQSTHRTVKVAGDFQFYFNPINLKFVAEGLSVSNPDWAGPRNFFEAKRIDLRGAVVPFLFSGTRRINRLELDGARVDMEWDKAHQHNSWTFGTGKGKPFELPLIRSATVTGTQVRYRDPRQQLAADIVIETAKATDSRFASAIRLNGTGTARTTPFAVTGALLSPNATITGGENQLMLHFDAARTKLDVVGTLPGATELEGSKLRVTARGGNLADLLAVIGVAIPETRTYKLNSALTKAGNEWRFTGLNGFFGDSDIAGTLTVALKEPRLLLTATLATRKLDIIDVAPFIGYNPDLVAAKGAAGAITRVGGTPRLLPDAKLRVDALRNFDADVRYTVRTLRARSLPVSNIALTLGLDNSLLTLSPLTFDMARGHVASDITINARRAAVVTDYDIRLSPTPLGVLLAGWGVEESGTTGTVKARIKLTGTGDTVHDSLSNANGRVAIILPKGSFWTRNIQLSELDLGTFVYKLFQGKLKEPVQINCGLIGFTVRNGIAAADPILIDTQKNVMIGRGGFSFRNEALDIAFRADGKKFSLISAQSPVGIGGYFAAPAINPISPQLVERAGVGLGLSLVATPLAGVLAFVDVGDAKSAACGPVLSGATAKAQTTTKGKPRDDVGRGTTAKAEDGKRSNAEKKGQKKKFLGIF</sequence>
<dbReference type="PANTHER" id="PTHR30441">
    <property type="entry name" value="DUF748 DOMAIN-CONTAINING PROTEIN"/>
    <property type="match status" value="1"/>
</dbReference>
<protein>
    <submittedName>
        <fullName evidence="4">AsmA family protein</fullName>
    </submittedName>
</protein>
<dbReference type="RefSeq" id="WP_187761502.1">
    <property type="nucleotide sequence ID" value="NZ_CP061038.1"/>
</dbReference>
<feature type="compositionally biased region" description="Basic residues" evidence="1">
    <location>
        <begin position="717"/>
        <end position="726"/>
    </location>
</feature>
<evidence type="ECO:0000313" key="5">
    <source>
        <dbReference type="Proteomes" id="UP000516148"/>
    </source>
</evidence>
<dbReference type="EMBL" id="CP061038">
    <property type="protein sequence ID" value="QNQ09179.1"/>
    <property type="molecule type" value="Genomic_DNA"/>
</dbReference>
<evidence type="ECO:0000259" key="3">
    <source>
        <dbReference type="Pfam" id="PF05170"/>
    </source>
</evidence>
<keyword evidence="2" id="KW-0812">Transmembrane</keyword>
<keyword evidence="2" id="KW-0472">Membrane</keyword>
<proteinExistence type="predicted"/>
<dbReference type="Pfam" id="PF05170">
    <property type="entry name" value="AsmA"/>
    <property type="match status" value="2"/>
</dbReference>
<reference evidence="4 5" key="1">
    <citation type="submission" date="2020-09" db="EMBL/GenBank/DDBJ databases">
        <title>Sphingomonas sp., a new species isolated from pork steak.</title>
        <authorList>
            <person name="Heidler von Heilborn D."/>
        </authorList>
    </citation>
    <scope>NUCLEOTIDE SEQUENCE [LARGE SCALE GENOMIC DNA]</scope>
    <source>
        <strain evidence="5">S8-3T</strain>
    </source>
</reference>
<dbReference type="PANTHER" id="PTHR30441:SF9">
    <property type="entry name" value="ASMA FAMILY PROTEIN YHJG"/>
    <property type="match status" value="1"/>
</dbReference>
<gene>
    <name evidence="4" type="ORF">H3Z74_21295</name>
</gene>
<name>A0A7H0LHM6_9SPHN</name>
<feature type="domain" description="AsmA" evidence="3">
    <location>
        <begin position="273"/>
        <end position="530"/>
    </location>
</feature>
<dbReference type="AlphaFoldDB" id="A0A7H0LHM6"/>